<dbReference type="GO" id="GO:0015031">
    <property type="term" value="P:protein transport"/>
    <property type="evidence" value="ECO:0007669"/>
    <property type="project" value="UniProtKB-KW"/>
</dbReference>
<evidence type="ECO:0000256" key="5">
    <source>
        <dbReference type="ARBA" id="ARBA00022519"/>
    </source>
</evidence>
<keyword evidence="7" id="KW-0653">Protein transport</keyword>
<evidence type="ECO:0000256" key="8">
    <source>
        <dbReference type="ARBA" id="ARBA00022989"/>
    </source>
</evidence>
<dbReference type="GO" id="GO:0055085">
    <property type="term" value="P:transmembrane transport"/>
    <property type="evidence" value="ECO:0007669"/>
    <property type="project" value="InterPro"/>
</dbReference>
<dbReference type="OrthoDB" id="649093at2"/>
<proteinExistence type="inferred from homology"/>
<dbReference type="Pfam" id="PF03544">
    <property type="entry name" value="TonB_C"/>
    <property type="match status" value="1"/>
</dbReference>
<feature type="domain" description="TonB C-terminal" evidence="11">
    <location>
        <begin position="192"/>
        <end position="284"/>
    </location>
</feature>
<evidence type="ECO:0000256" key="6">
    <source>
        <dbReference type="ARBA" id="ARBA00022692"/>
    </source>
</evidence>
<keyword evidence="3" id="KW-0813">Transport</keyword>
<keyword evidence="13" id="KW-1185">Reference proteome</keyword>
<dbReference type="PANTHER" id="PTHR33446">
    <property type="entry name" value="PROTEIN TONB-RELATED"/>
    <property type="match status" value="1"/>
</dbReference>
<reference evidence="12 13" key="1">
    <citation type="submission" date="2019-02" db="EMBL/GenBank/DDBJ databases">
        <title>Pedobacter sp. RP-1-14 sp. nov., isolated from Arctic soil.</title>
        <authorList>
            <person name="Dahal R.H."/>
        </authorList>
    </citation>
    <scope>NUCLEOTIDE SEQUENCE [LARGE SCALE GENOMIC DNA]</scope>
    <source>
        <strain evidence="12 13">RP-1-14</strain>
    </source>
</reference>
<organism evidence="12 13">
    <name type="scientific">Pedobacter psychroterrae</name>
    <dbReference type="NCBI Taxonomy" id="2530453"/>
    <lineage>
        <taxon>Bacteria</taxon>
        <taxon>Pseudomonadati</taxon>
        <taxon>Bacteroidota</taxon>
        <taxon>Sphingobacteriia</taxon>
        <taxon>Sphingobacteriales</taxon>
        <taxon>Sphingobacteriaceae</taxon>
        <taxon>Pedobacter</taxon>
    </lineage>
</organism>
<dbReference type="InterPro" id="IPR006260">
    <property type="entry name" value="TonB/TolA_C"/>
</dbReference>
<evidence type="ECO:0000256" key="2">
    <source>
        <dbReference type="ARBA" id="ARBA00006555"/>
    </source>
</evidence>
<evidence type="ECO:0000313" key="12">
    <source>
        <dbReference type="EMBL" id="TCC99802.1"/>
    </source>
</evidence>
<accession>A0A4R0NK10</accession>
<dbReference type="PANTHER" id="PTHR33446:SF2">
    <property type="entry name" value="PROTEIN TONB"/>
    <property type="match status" value="1"/>
</dbReference>
<dbReference type="RefSeq" id="WP_131597138.1">
    <property type="nucleotide sequence ID" value="NZ_SJSL01000005.1"/>
</dbReference>
<evidence type="ECO:0000256" key="3">
    <source>
        <dbReference type="ARBA" id="ARBA00022448"/>
    </source>
</evidence>
<dbReference type="PROSITE" id="PS52015">
    <property type="entry name" value="TONB_CTD"/>
    <property type="match status" value="1"/>
</dbReference>
<keyword evidence="6 10" id="KW-0812">Transmembrane</keyword>
<sequence>MLNNSSNLYKIEWLNLVFKNRNQSYGAYELRLHSNQNTLRALFIAVPLFIMLFAAPMIYKHFNAAQVDVVKPDTMIDLIELPVPVVEKIKPQEKQEMPKAEPVKEKVKMIALPNKPVVVEDAALIDPPTIKDIDMAVIGPVTQSGLENSLIAVPSQGEGNGAVGGNGTGEGTATDNEIYNATTIEVYPEFVGGMKEWTRFIQKHLRYPPMAMDQGKQGKVFVSFVVEKDGSVTNVTVIKGIGYGCDEEALRVISKSPKWKPGRQNGQNVRVKYTMPLGFAINPV</sequence>
<protein>
    <submittedName>
        <fullName evidence="12">Energy transducer TonB</fullName>
    </submittedName>
</protein>
<dbReference type="Proteomes" id="UP000293347">
    <property type="component" value="Unassembled WGS sequence"/>
</dbReference>
<evidence type="ECO:0000259" key="11">
    <source>
        <dbReference type="PROSITE" id="PS52015"/>
    </source>
</evidence>
<dbReference type="Gene3D" id="3.30.1150.10">
    <property type="match status" value="1"/>
</dbReference>
<dbReference type="GO" id="GO:0031992">
    <property type="term" value="F:energy transducer activity"/>
    <property type="evidence" value="ECO:0007669"/>
    <property type="project" value="TreeGrafter"/>
</dbReference>
<keyword evidence="9 10" id="KW-0472">Membrane</keyword>
<keyword evidence="5" id="KW-0997">Cell inner membrane</keyword>
<name>A0A4R0NK10_9SPHI</name>
<dbReference type="EMBL" id="SJSL01000005">
    <property type="protein sequence ID" value="TCC99802.1"/>
    <property type="molecule type" value="Genomic_DNA"/>
</dbReference>
<evidence type="ECO:0000256" key="10">
    <source>
        <dbReference type="SAM" id="Phobius"/>
    </source>
</evidence>
<dbReference type="InterPro" id="IPR051045">
    <property type="entry name" value="TonB-dependent_transducer"/>
</dbReference>
<comment type="similarity">
    <text evidence="2">Belongs to the TonB family.</text>
</comment>
<comment type="subcellular location">
    <subcellularLocation>
        <location evidence="1">Cell inner membrane</location>
        <topology evidence="1">Single-pass membrane protein</topology>
        <orientation evidence="1">Periplasmic side</orientation>
    </subcellularLocation>
</comment>
<dbReference type="InterPro" id="IPR037682">
    <property type="entry name" value="TonB_C"/>
</dbReference>
<dbReference type="SUPFAM" id="SSF74653">
    <property type="entry name" value="TolA/TonB C-terminal domain"/>
    <property type="match status" value="1"/>
</dbReference>
<keyword evidence="8 10" id="KW-1133">Transmembrane helix</keyword>
<dbReference type="GO" id="GO:0098797">
    <property type="term" value="C:plasma membrane protein complex"/>
    <property type="evidence" value="ECO:0007669"/>
    <property type="project" value="TreeGrafter"/>
</dbReference>
<gene>
    <name evidence="12" type="ORF">EZ437_16300</name>
</gene>
<evidence type="ECO:0000313" key="13">
    <source>
        <dbReference type="Proteomes" id="UP000293347"/>
    </source>
</evidence>
<feature type="transmembrane region" description="Helical" evidence="10">
    <location>
        <begin position="41"/>
        <end position="59"/>
    </location>
</feature>
<dbReference type="NCBIfam" id="TIGR01352">
    <property type="entry name" value="tonB_Cterm"/>
    <property type="match status" value="1"/>
</dbReference>
<evidence type="ECO:0000256" key="1">
    <source>
        <dbReference type="ARBA" id="ARBA00004383"/>
    </source>
</evidence>
<dbReference type="AlphaFoldDB" id="A0A4R0NK10"/>
<evidence type="ECO:0000256" key="4">
    <source>
        <dbReference type="ARBA" id="ARBA00022475"/>
    </source>
</evidence>
<comment type="caution">
    <text evidence="12">The sequence shown here is derived from an EMBL/GenBank/DDBJ whole genome shotgun (WGS) entry which is preliminary data.</text>
</comment>
<evidence type="ECO:0000256" key="9">
    <source>
        <dbReference type="ARBA" id="ARBA00023136"/>
    </source>
</evidence>
<keyword evidence="4" id="KW-1003">Cell membrane</keyword>
<evidence type="ECO:0000256" key="7">
    <source>
        <dbReference type="ARBA" id="ARBA00022927"/>
    </source>
</evidence>